<dbReference type="GO" id="GO:0008320">
    <property type="term" value="F:protein transmembrane transporter activity"/>
    <property type="evidence" value="ECO:0007669"/>
    <property type="project" value="InterPro"/>
</dbReference>
<evidence type="ECO:0000256" key="1">
    <source>
        <dbReference type="ARBA" id="ARBA00004374"/>
    </source>
</evidence>
<keyword evidence="7" id="KW-0653">Protein transport</keyword>
<keyword evidence="4" id="KW-1134">Transmembrane beta strand</keyword>
<evidence type="ECO:0000256" key="9">
    <source>
        <dbReference type="ARBA" id="ARBA00023136"/>
    </source>
</evidence>
<name>A0A7S3ERJ9_9EUKA</name>
<dbReference type="InterPro" id="IPR023614">
    <property type="entry name" value="Porin_dom_sf"/>
</dbReference>
<keyword evidence="9" id="KW-0472">Membrane</keyword>
<dbReference type="InterPro" id="IPR037930">
    <property type="entry name" value="Tom40"/>
</dbReference>
<accession>A0A7S3ERJ9</accession>
<dbReference type="GO" id="GO:0005741">
    <property type="term" value="C:mitochondrial outer membrane"/>
    <property type="evidence" value="ECO:0007669"/>
    <property type="project" value="UniProtKB-SubCell"/>
</dbReference>
<reference evidence="10" key="1">
    <citation type="submission" date="2021-01" db="EMBL/GenBank/DDBJ databases">
        <authorList>
            <person name="Corre E."/>
            <person name="Pelletier E."/>
            <person name="Niang G."/>
            <person name="Scheremetjew M."/>
            <person name="Finn R."/>
            <person name="Kale V."/>
            <person name="Holt S."/>
            <person name="Cochrane G."/>
            <person name="Meng A."/>
            <person name="Brown T."/>
            <person name="Cohen L."/>
        </authorList>
    </citation>
    <scope>NUCLEOTIDE SEQUENCE</scope>
    <source>
        <strain evidence="10">CCMP281</strain>
    </source>
</reference>
<keyword evidence="6" id="KW-1000">Mitochondrion outer membrane</keyword>
<organism evidence="10">
    <name type="scientific">Haptolina ericina</name>
    <dbReference type="NCBI Taxonomy" id="156174"/>
    <lineage>
        <taxon>Eukaryota</taxon>
        <taxon>Haptista</taxon>
        <taxon>Haptophyta</taxon>
        <taxon>Prymnesiophyceae</taxon>
        <taxon>Prymnesiales</taxon>
        <taxon>Prymnesiaceae</taxon>
        <taxon>Haptolina</taxon>
    </lineage>
</organism>
<evidence type="ECO:0000313" key="10">
    <source>
        <dbReference type="EMBL" id="CAE0103329.1"/>
    </source>
</evidence>
<evidence type="ECO:0000256" key="3">
    <source>
        <dbReference type="ARBA" id="ARBA00022448"/>
    </source>
</evidence>
<keyword evidence="3" id="KW-0813">Transport</keyword>
<dbReference type="PANTHER" id="PTHR10802">
    <property type="entry name" value="MITOCHONDRIAL IMPORT RECEPTOR SUBUNIT TOM40"/>
    <property type="match status" value="1"/>
</dbReference>
<gene>
    <name evidence="10" type="ORF">HERI1096_LOCUS3987</name>
</gene>
<dbReference type="EMBL" id="HBHX01007219">
    <property type="protein sequence ID" value="CAE0103329.1"/>
    <property type="molecule type" value="Transcribed_RNA"/>
</dbReference>
<dbReference type="Pfam" id="PF01459">
    <property type="entry name" value="Porin_3"/>
    <property type="match status" value="1"/>
</dbReference>
<evidence type="ECO:0008006" key="11">
    <source>
        <dbReference type="Google" id="ProtNLM"/>
    </source>
</evidence>
<proteinExistence type="inferred from homology"/>
<sequence>MPSLPRFLKFRQDLPNPGRLEELKREAQSVLTPDVFDGARFEFNKTLTQKFALLHNVYMGSATMPSSYEFGANFGDDHVLLASRIDMGGRLSGRVNAQLSDSIMLRLQSQMGPDSGGSNNSFKADLDYKGGSNTASAYYMGGGLVGVHAMQALTQSLALGGEGFYHLQNPKVNGGAGAARLTWGTKGENVATAKVGTFGHGMAELSYQRKVSEKVGIATELQYYHNQLCTFGIGYEFRLRTATFKGLIQSDATCSAALEERVSTGVNLLLSAQLNHKKKDYKFGVGLSIGGQ</sequence>
<dbReference type="GO" id="GO:0030150">
    <property type="term" value="P:protein import into mitochondrial matrix"/>
    <property type="evidence" value="ECO:0007669"/>
    <property type="project" value="InterPro"/>
</dbReference>
<evidence type="ECO:0000256" key="7">
    <source>
        <dbReference type="ARBA" id="ARBA00022927"/>
    </source>
</evidence>
<protein>
    <recommendedName>
        <fullName evidence="11">Mitochondrial import receptor subunit TOM40</fullName>
    </recommendedName>
</protein>
<comment type="subcellular location">
    <subcellularLocation>
        <location evidence="1">Mitochondrion outer membrane</location>
        <topology evidence="1">Multi-pass membrane protein</topology>
    </subcellularLocation>
</comment>
<dbReference type="InterPro" id="IPR027246">
    <property type="entry name" value="Porin_Euk/Tom40"/>
</dbReference>
<keyword evidence="5" id="KW-0812">Transmembrane</keyword>
<dbReference type="Gene3D" id="2.40.160.10">
    <property type="entry name" value="Porin"/>
    <property type="match status" value="1"/>
</dbReference>
<comment type="similarity">
    <text evidence="2">Belongs to the Tom40 family.</text>
</comment>
<evidence type="ECO:0000256" key="8">
    <source>
        <dbReference type="ARBA" id="ARBA00023128"/>
    </source>
</evidence>
<dbReference type="AlphaFoldDB" id="A0A7S3ERJ9"/>
<evidence type="ECO:0000256" key="5">
    <source>
        <dbReference type="ARBA" id="ARBA00022692"/>
    </source>
</evidence>
<evidence type="ECO:0000256" key="6">
    <source>
        <dbReference type="ARBA" id="ARBA00022787"/>
    </source>
</evidence>
<keyword evidence="8" id="KW-0496">Mitochondrion</keyword>
<evidence type="ECO:0000256" key="2">
    <source>
        <dbReference type="ARBA" id="ARBA00010510"/>
    </source>
</evidence>
<evidence type="ECO:0000256" key="4">
    <source>
        <dbReference type="ARBA" id="ARBA00022452"/>
    </source>
</evidence>
<dbReference type="CDD" id="cd07305">
    <property type="entry name" value="Porin3_Tom40"/>
    <property type="match status" value="1"/>
</dbReference>